<evidence type="ECO:0000259" key="3">
    <source>
        <dbReference type="Pfam" id="PF13632"/>
    </source>
</evidence>
<keyword evidence="2" id="KW-0812">Transmembrane</keyword>
<feature type="transmembrane region" description="Helical" evidence="2">
    <location>
        <begin position="930"/>
        <end position="949"/>
    </location>
</feature>
<evidence type="ECO:0000256" key="1">
    <source>
        <dbReference type="SAM" id="MobiDB-lite"/>
    </source>
</evidence>
<feature type="compositionally biased region" description="Polar residues" evidence="1">
    <location>
        <begin position="1"/>
        <end position="12"/>
    </location>
</feature>
<feature type="region of interest" description="Disordered" evidence="1">
    <location>
        <begin position="195"/>
        <end position="214"/>
    </location>
</feature>
<dbReference type="InterPro" id="IPR029044">
    <property type="entry name" value="Nucleotide-diphossugar_trans"/>
</dbReference>
<name>A0AAD6YHI6_9AGAR</name>
<keyword evidence="6" id="KW-1185">Reference proteome</keyword>
<feature type="transmembrane region" description="Helical" evidence="2">
    <location>
        <begin position="969"/>
        <end position="992"/>
    </location>
</feature>
<dbReference type="AlphaFoldDB" id="A0AAD6YHI6"/>
<feature type="compositionally biased region" description="Basic and acidic residues" evidence="1">
    <location>
        <begin position="385"/>
        <end position="407"/>
    </location>
</feature>
<feature type="transmembrane region" description="Helical" evidence="2">
    <location>
        <begin position="1055"/>
        <end position="1074"/>
    </location>
</feature>
<dbReference type="Proteomes" id="UP001219525">
    <property type="component" value="Unassembled WGS sequence"/>
</dbReference>
<feature type="transmembrane region" description="Helical" evidence="2">
    <location>
        <begin position="486"/>
        <end position="507"/>
    </location>
</feature>
<accession>A0AAD6YHI6</accession>
<proteinExistence type="predicted"/>
<feature type="compositionally biased region" description="Low complexity" evidence="1">
    <location>
        <begin position="19"/>
        <end position="48"/>
    </location>
</feature>
<evidence type="ECO:0000313" key="5">
    <source>
        <dbReference type="EMBL" id="KAJ7220345.1"/>
    </source>
</evidence>
<evidence type="ECO:0000259" key="4">
    <source>
        <dbReference type="Pfam" id="PF25550"/>
    </source>
</evidence>
<dbReference type="GO" id="GO:0016740">
    <property type="term" value="F:transferase activity"/>
    <property type="evidence" value="ECO:0007669"/>
    <property type="project" value="UniProtKB-KW"/>
</dbReference>
<dbReference type="InterPro" id="IPR001173">
    <property type="entry name" value="Glyco_trans_2-like"/>
</dbReference>
<feature type="transmembrane region" description="Helical" evidence="2">
    <location>
        <begin position="1023"/>
        <end position="1043"/>
    </location>
</feature>
<dbReference type="InterPro" id="IPR057688">
    <property type="entry name" value="DUF7928"/>
</dbReference>
<dbReference type="PANTHER" id="PTHR35408">
    <property type="entry name" value="CHROMOSOME 15, WHOLE GENOME SHOTGUN SEQUENCE"/>
    <property type="match status" value="1"/>
</dbReference>
<dbReference type="Pfam" id="PF25550">
    <property type="entry name" value="DUF7928"/>
    <property type="match status" value="1"/>
</dbReference>
<keyword evidence="2" id="KW-0472">Membrane</keyword>
<reference evidence="5" key="1">
    <citation type="submission" date="2023-03" db="EMBL/GenBank/DDBJ databases">
        <title>Massive genome expansion in bonnet fungi (Mycena s.s.) driven by repeated elements and novel gene families across ecological guilds.</title>
        <authorList>
            <consortium name="Lawrence Berkeley National Laboratory"/>
            <person name="Harder C.B."/>
            <person name="Miyauchi S."/>
            <person name="Viragh M."/>
            <person name="Kuo A."/>
            <person name="Thoen E."/>
            <person name="Andreopoulos B."/>
            <person name="Lu D."/>
            <person name="Skrede I."/>
            <person name="Drula E."/>
            <person name="Henrissat B."/>
            <person name="Morin E."/>
            <person name="Kohler A."/>
            <person name="Barry K."/>
            <person name="LaButti K."/>
            <person name="Morin E."/>
            <person name="Salamov A."/>
            <person name="Lipzen A."/>
            <person name="Mereny Z."/>
            <person name="Hegedus B."/>
            <person name="Baldrian P."/>
            <person name="Stursova M."/>
            <person name="Weitz H."/>
            <person name="Taylor A."/>
            <person name="Grigoriev I.V."/>
            <person name="Nagy L.G."/>
            <person name="Martin F."/>
            <person name="Kauserud H."/>
        </authorList>
    </citation>
    <scope>NUCLEOTIDE SEQUENCE</scope>
    <source>
        <strain evidence="5">9144</strain>
    </source>
</reference>
<dbReference type="Gene3D" id="3.90.550.10">
    <property type="entry name" value="Spore Coat Polysaccharide Biosynthesis Protein SpsA, Chain A"/>
    <property type="match status" value="1"/>
</dbReference>
<protein>
    <submittedName>
        <fullName evidence="5">Glycosyl transferase family group 2-domain-containing protein</fullName>
    </submittedName>
</protein>
<evidence type="ECO:0000256" key="2">
    <source>
        <dbReference type="SAM" id="Phobius"/>
    </source>
</evidence>
<sequence>MATPYVSYTRTTLGGGIRSSAVSQASSASSSSSSSAPDPSARTAAAVAHPNSPYHSATLPHVPVYGQRPHVPSQLGVAHAWDAPSDEDAPDDVHDAERIEVADDDAANAVREVYRTDYLPSHNHGASPYGQPQPHPQDGVTILTSDYDEVDALLHVIYERTQQDAWFAPAPGALADASLGGVAIRVSSSGAGVYAAPAEDDQNGSATPGSDRAAAEGPQFRVFPYNAPHLVPFEAAVRALNPVGAVLVRSASVTAAVGKVPAHAHSIDLDSETRIQILERLADLPGAEKDQCSAFIRKPPSLVLFAPEVEMLVPLAAEFEEKLIKYIWRTRASIAPSAHRGSLAAPGVLASLFGAPPAAAAITESDAGGEGEGSTVGLRELAEKEAARMDDEERGKERVPEPKHEAEAAQPAPPTKILGWSWRLQPRPKKAADADHEKGGVAKERKLVMLGPFYAGCGAGLAAYFVVSGVSVLLTEYALDGDATRFALMATLPLIFCVSIFFCLQLIGNLSLILGPVAQYHENSAYYSAIKPAPNPAVDNNLPHITIQCPVYKESLSETIAPSVLSVKKAMQTYARQGGTSAIFICDDGMQIISDELRRERMEFYANHNIGWVARPAHNKDGFFRKGKFKKASNMNYGLALSLKLEKHLAALEAAGAAEDGECLEDQAMHLAVEEIYEESGRRHRPWACNGKSLRAGEIILIIDADTIVPEDCFRDAAREMYESPDLAIIQHESDVMQVAHHYFENGITHFTRRINRCISYGCANGEVAPFVGHNAFLRWSAMQDASFFDADDGKRKIWSESNVSEDFDMALRLLLGGYTLRWATYSEGGFKEGVSLTVVDELARWQKYAYGCDEIIFNPLVRWWRKGPISDQLRGFVWSMAPVHYKIGMMSYMFSYYGIAAATVGSILNYTLLGLAPSLDRFYLKSFEILLACTVVFPGLGNLGFTLLEYRLGHRNFFAALVENLRWVPFFLFFFGGLSMHLSTAILAHLFSYDMTWGSTGKEVERSTFWIEVPRIWQNFKLTFTICALAIVMMIVFTSNAVPFEWQIQGYNWALIIPLSLCIGCHALLPIVLNPWLMIFSY</sequence>
<feature type="transmembrane region" description="Helical" evidence="2">
    <location>
        <begin position="453"/>
        <end position="474"/>
    </location>
</feature>
<dbReference type="PANTHER" id="PTHR35408:SF2">
    <property type="entry name" value="GLYCOSYLTRANSFERASE 2-LIKE DOMAIN-CONTAINING PROTEIN"/>
    <property type="match status" value="1"/>
</dbReference>
<dbReference type="SUPFAM" id="SSF53448">
    <property type="entry name" value="Nucleotide-diphospho-sugar transferases"/>
    <property type="match status" value="1"/>
</dbReference>
<feature type="domain" description="DUF7928" evidence="4">
    <location>
        <begin position="149"/>
        <end position="333"/>
    </location>
</feature>
<feature type="transmembrane region" description="Helical" evidence="2">
    <location>
        <begin position="895"/>
        <end position="918"/>
    </location>
</feature>
<keyword evidence="2" id="KW-1133">Transmembrane helix</keyword>
<dbReference type="Pfam" id="PF13632">
    <property type="entry name" value="Glyco_trans_2_3"/>
    <property type="match status" value="1"/>
</dbReference>
<keyword evidence="5" id="KW-0808">Transferase</keyword>
<evidence type="ECO:0000313" key="6">
    <source>
        <dbReference type="Proteomes" id="UP001219525"/>
    </source>
</evidence>
<gene>
    <name evidence="5" type="ORF">GGX14DRAFT_586674</name>
</gene>
<feature type="region of interest" description="Disordered" evidence="1">
    <location>
        <begin position="1"/>
        <end position="70"/>
    </location>
</feature>
<comment type="caution">
    <text evidence="5">The sequence shown here is derived from an EMBL/GenBank/DDBJ whole genome shotgun (WGS) entry which is preliminary data.</text>
</comment>
<feature type="domain" description="Glycosyltransferase 2-like" evidence="3">
    <location>
        <begin position="699"/>
        <end position="905"/>
    </location>
</feature>
<dbReference type="EMBL" id="JARJCW010000010">
    <property type="protein sequence ID" value="KAJ7220345.1"/>
    <property type="molecule type" value="Genomic_DNA"/>
</dbReference>
<organism evidence="5 6">
    <name type="scientific">Mycena pura</name>
    <dbReference type="NCBI Taxonomy" id="153505"/>
    <lineage>
        <taxon>Eukaryota</taxon>
        <taxon>Fungi</taxon>
        <taxon>Dikarya</taxon>
        <taxon>Basidiomycota</taxon>
        <taxon>Agaricomycotina</taxon>
        <taxon>Agaricomycetes</taxon>
        <taxon>Agaricomycetidae</taxon>
        <taxon>Agaricales</taxon>
        <taxon>Marasmiineae</taxon>
        <taxon>Mycenaceae</taxon>
        <taxon>Mycena</taxon>
    </lineage>
</organism>
<feature type="region of interest" description="Disordered" evidence="1">
    <location>
        <begin position="385"/>
        <end position="411"/>
    </location>
</feature>